<evidence type="ECO:0000256" key="4">
    <source>
        <dbReference type="ARBA" id="ARBA00023163"/>
    </source>
</evidence>
<feature type="region of interest" description="Disordered" evidence="6">
    <location>
        <begin position="105"/>
        <end position="133"/>
    </location>
</feature>
<protein>
    <recommendedName>
        <fullName evidence="7">MADS-box domain-containing protein</fullName>
    </recommendedName>
</protein>
<dbReference type="GO" id="GO:0000981">
    <property type="term" value="F:DNA-binding transcription factor activity, RNA polymerase II-specific"/>
    <property type="evidence" value="ECO:0007669"/>
    <property type="project" value="TreeGrafter"/>
</dbReference>
<evidence type="ECO:0000259" key="7">
    <source>
        <dbReference type="PROSITE" id="PS50066"/>
    </source>
</evidence>
<evidence type="ECO:0000256" key="2">
    <source>
        <dbReference type="ARBA" id="ARBA00023015"/>
    </source>
</evidence>
<keyword evidence="3" id="KW-0238">DNA-binding</keyword>
<dbReference type="GO" id="GO:0000978">
    <property type="term" value="F:RNA polymerase II cis-regulatory region sequence-specific DNA binding"/>
    <property type="evidence" value="ECO:0007669"/>
    <property type="project" value="TreeGrafter"/>
</dbReference>
<dbReference type="PANTHER" id="PTHR11945">
    <property type="entry name" value="MADS BOX PROTEIN"/>
    <property type="match status" value="1"/>
</dbReference>
<evidence type="ECO:0000256" key="6">
    <source>
        <dbReference type="SAM" id="MobiDB-lite"/>
    </source>
</evidence>
<keyword evidence="5" id="KW-0539">Nucleus</keyword>
<reference evidence="8 9" key="1">
    <citation type="journal article" date="2018" name="Proc. Natl. Acad. Sci. U.S.A.">
        <title>Draft genome sequence of Camellia sinensis var. sinensis provides insights into the evolution of the tea genome and tea quality.</title>
        <authorList>
            <person name="Wei C."/>
            <person name="Yang H."/>
            <person name="Wang S."/>
            <person name="Zhao J."/>
            <person name="Liu C."/>
            <person name="Gao L."/>
            <person name="Xia E."/>
            <person name="Lu Y."/>
            <person name="Tai Y."/>
            <person name="She G."/>
            <person name="Sun J."/>
            <person name="Cao H."/>
            <person name="Tong W."/>
            <person name="Gao Q."/>
            <person name="Li Y."/>
            <person name="Deng W."/>
            <person name="Jiang X."/>
            <person name="Wang W."/>
            <person name="Chen Q."/>
            <person name="Zhang S."/>
            <person name="Li H."/>
            <person name="Wu J."/>
            <person name="Wang P."/>
            <person name="Li P."/>
            <person name="Shi C."/>
            <person name="Zheng F."/>
            <person name="Jian J."/>
            <person name="Huang B."/>
            <person name="Shan D."/>
            <person name="Shi M."/>
            <person name="Fang C."/>
            <person name="Yue Y."/>
            <person name="Li F."/>
            <person name="Li D."/>
            <person name="Wei S."/>
            <person name="Han B."/>
            <person name="Jiang C."/>
            <person name="Yin Y."/>
            <person name="Xia T."/>
            <person name="Zhang Z."/>
            <person name="Bennetzen J.L."/>
            <person name="Zhao S."/>
            <person name="Wan X."/>
        </authorList>
    </citation>
    <scope>NUCLEOTIDE SEQUENCE [LARGE SCALE GENOMIC DNA]</scope>
    <source>
        <strain evidence="9">cv. Shuchazao</strain>
        <tissue evidence="8">Leaf</tissue>
    </source>
</reference>
<evidence type="ECO:0000256" key="1">
    <source>
        <dbReference type="ARBA" id="ARBA00004123"/>
    </source>
</evidence>
<feature type="compositionally biased region" description="Low complexity" evidence="6">
    <location>
        <begin position="105"/>
        <end position="118"/>
    </location>
</feature>
<proteinExistence type="predicted"/>
<keyword evidence="4" id="KW-0804">Transcription</keyword>
<dbReference type="InterPro" id="IPR002100">
    <property type="entry name" value="TF_MADSbox"/>
</dbReference>
<dbReference type="AlphaFoldDB" id="A0A4S4DF58"/>
<accession>A0A4S4DF58</accession>
<dbReference type="PANTHER" id="PTHR11945:SF629">
    <property type="entry name" value="OS02G0164450 PROTEIN"/>
    <property type="match status" value="1"/>
</dbReference>
<evidence type="ECO:0000313" key="9">
    <source>
        <dbReference type="Proteomes" id="UP000306102"/>
    </source>
</evidence>
<dbReference type="SMART" id="SM00432">
    <property type="entry name" value="MADS"/>
    <property type="match status" value="1"/>
</dbReference>
<keyword evidence="2" id="KW-0805">Transcription regulation</keyword>
<dbReference type="InterPro" id="IPR036879">
    <property type="entry name" value="TF_MADSbox_sf"/>
</dbReference>
<dbReference type="Pfam" id="PF00319">
    <property type="entry name" value="SRF-TF"/>
    <property type="match status" value="1"/>
</dbReference>
<gene>
    <name evidence="8" type="ORF">TEA_015280</name>
</gene>
<evidence type="ECO:0000256" key="5">
    <source>
        <dbReference type="ARBA" id="ARBA00023242"/>
    </source>
</evidence>
<dbReference type="Proteomes" id="UP000306102">
    <property type="component" value="Unassembled WGS sequence"/>
</dbReference>
<dbReference type="PRINTS" id="PR00404">
    <property type="entry name" value="MADSDOMAIN"/>
</dbReference>
<dbReference type="GO" id="GO:0005634">
    <property type="term" value="C:nucleus"/>
    <property type="evidence" value="ECO:0007669"/>
    <property type="project" value="UniProtKB-SubCell"/>
</dbReference>
<organism evidence="8 9">
    <name type="scientific">Camellia sinensis var. sinensis</name>
    <name type="common">China tea</name>
    <dbReference type="NCBI Taxonomy" id="542762"/>
    <lineage>
        <taxon>Eukaryota</taxon>
        <taxon>Viridiplantae</taxon>
        <taxon>Streptophyta</taxon>
        <taxon>Embryophyta</taxon>
        <taxon>Tracheophyta</taxon>
        <taxon>Spermatophyta</taxon>
        <taxon>Magnoliopsida</taxon>
        <taxon>eudicotyledons</taxon>
        <taxon>Gunneridae</taxon>
        <taxon>Pentapetalae</taxon>
        <taxon>asterids</taxon>
        <taxon>Ericales</taxon>
        <taxon>Theaceae</taxon>
        <taxon>Camellia</taxon>
    </lineage>
</organism>
<dbReference type="EMBL" id="SDRB02011560">
    <property type="protein sequence ID" value="THG00904.1"/>
    <property type="molecule type" value="Genomic_DNA"/>
</dbReference>
<sequence>MENKQKKHSMGRQKIEIKKIEKKSQLQVTFSKRRAGIFKKAGELGVLCGAHVAVIVTSPAGKVFAFGNPSVDSVIDRFLSENPNPNPNSHGFDTCHDDELHQVHQQSINPNPNSNSQCSERHRVSKNPNPNPNSQCLDMCHEEEVRQVQQLSKKYVKAVGKLEAEKERGKAVAELNSGGGGGGFWWDESVEGLELHELEQYVAALEVLKSNLLARADEMAVAASGFPANFLASNGVVVADAFGSAECSGFGFDCKPF</sequence>
<name>A0A4S4DF58_CAMSN</name>
<dbReference type="FunFam" id="3.40.1810.10:FF:000006">
    <property type="entry name" value="Agamous-like MADS-box protein AGL62"/>
    <property type="match status" value="1"/>
</dbReference>
<evidence type="ECO:0000256" key="3">
    <source>
        <dbReference type="ARBA" id="ARBA00023125"/>
    </source>
</evidence>
<feature type="domain" description="MADS-box" evidence="7">
    <location>
        <begin position="10"/>
        <end position="70"/>
    </location>
</feature>
<dbReference type="Gene3D" id="3.40.1810.10">
    <property type="entry name" value="Transcription factor, MADS-box"/>
    <property type="match status" value="1"/>
</dbReference>
<keyword evidence="9" id="KW-1185">Reference proteome</keyword>
<dbReference type="GO" id="GO:0046983">
    <property type="term" value="F:protein dimerization activity"/>
    <property type="evidence" value="ECO:0007669"/>
    <property type="project" value="InterPro"/>
</dbReference>
<dbReference type="PROSITE" id="PS50066">
    <property type="entry name" value="MADS_BOX_2"/>
    <property type="match status" value="1"/>
</dbReference>
<dbReference type="SUPFAM" id="SSF55455">
    <property type="entry name" value="SRF-like"/>
    <property type="match status" value="1"/>
</dbReference>
<comment type="caution">
    <text evidence="8">The sequence shown here is derived from an EMBL/GenBank/DDBJ whole genome shotgun (WGS) entry which is preliminary data.</text>
</comment>
<evidence type="ECO:0000313" key="8">
    <source>
        <dbReference type="EMBL" id="THG00904.1"/>
    </source>
</evidence>
<comment type="subcellular location">
    <subcellularLocation>
        <location evidence="1">Nucleus</location>
    </subcellularLocation>
</comment>